<dbReference type="GeneID" id="35867076"/>
<dbReference type="GO" id="GO:0030288">
    <property type="term" value="C:outer membrane-bounded periplasmic space"/>
    <property type="evidence" value="ECO:0007669"/>
    <property type="project" value="TreeGrafter"/>
</dbReference>
<keyword evidence="4" id="KW-1185">Reference proteome</keyword>
<gene>
    <name evidence="3" type="ORF">CYJ19_09365</name>
</gene>
<dbReference type="Proteomes" id="UP000235122">
    <property type="component" value="Unassembled WGS sequence"/>
</dbReference>
<comment type="caution">
    <text evidence="3">The sequence shown here is derived from an EMBL/GenBank/DDBJ whole genome shotgun (WGS) entry which is preliminary data.</text>
</comment>
<dbReference type="SUPFAM" id="SSF53850">
    <property type="entry name" value="Periplasmic binding protein-like II"/>
    <property type="match status" value="1"/>
</dbReference>
<reference evidence="3 4" key="1">
    <citation type="submission" date="2017-12" db="EMBL/GenBank/DDBJ databases">
        <title>Phylogenetic diversity of female urinary microbiome.</title>
        <authorList>
            <person name="Thomas-White K."/>
            <person name="Wolfe A.J."/>
        </authorList>
    </citation>
    <scope>NUCLEOTIDE SEQUENCE [LARGE SCALE GENOMIC DNA]</scope>
    <source>
        <strain evidence="3 4">UMB0402</strain>
    </source>
</reference>
<keyword evidence="1 2" id="KW-0732">Signal</keyword>
<dbReference type="EMBL" id="PKKO01000005">
    <property type="protein sequence ID" value="PKY71915.1"/>
    <property type="molecule type" value="Genomic_DNA"/>
</dbReference>
<dbReference type="PROSITE" id="PS51257">
    <property type="entry name" value="PROKAR_LIPOPROTEIN"/>
    <property type="match status" value="1"/>
</dbReference>
<feature type="chain" id="PRO_5039274929" description="ABC transporter substrate-binding protein" evidence="2">
    <location>
        <begin position="20"/>
        <end position="327"/>
    </location>
</feature>
<sequence length="327" mass="35730">MRKFLGALLAALLPTSLLSSCSGPVELRVLCSNDERICNNWATEYAAQTGQKVRFLRLPTSAALARIRSLRTRPEFDVWVGGPAENYELAQTEGLLAPTSLPASRQIPSQFKARNGSWYGVYGSVLAICANPTELARKKLRPPQSWRQLSQKQYSGVISAASPRSSGTALSLIQTIEMTYRNPKDILTGIYNNVGRFTNSGTAPASAIASRQGALAISFTPYCRAQSLEVIYPSEGTTYEIGAGALLAKSPHPKRGRAFLNWLLSPPGQRAGEVGNLKQAPTNATFENSLAKLLANPHLKIVSKPPTRAAKERNKWIDWFSSGRWQQ</sequence>
<organism evidence="3 4">
    <name type="scientific">Winkia neuii</name>
    <dbReference type="NCBI Taxonomy" id="33007"/>
    <lineage>
        <taxon>Bacteria</taxon>
        <taxon>Bacillati</taxon>
        <taxon>Actinomycetota</taxon>
        <taxon>Actinomycetes</taxon>
        <taxon>Actinomycetales</taxon>
        <taxon>Actinomycetaceae</taxon>
        <taxon>Winkia</taxon>
    </lineage>
</organism>
<evidence type="ECO:0000313" key="3">
    <source>
        <dbReference type="EMBL" id="PKY71915.1"/>
    </source>
</evidence>
<dbReference type="RefSeq" id="WP_024331735.1">
    <property type="nucleotide sequence ID" value="NZ_JASOXK010000006.1"/>
</dbReference>
<evidence type="ECO:0000256" key="1">
    <source>
        <dbReference type="ARBA" id="ARBA00022729"/>
    </source>
</evidence>
<dbReference type="Pfam" id="PF13531">
    <property type="entry name" value="SBP_bac_11"/>
    <property type="match status" value="1"/>
</dbReference>
<dbReference type="GO" id="GO:0030976">
    <property type="term" value="F:thiamine pyrophosphate binding"/>
    <property type="evidence" value="ECO:0007669"/>
    <property type="project" value="TreeGrafter"/>
</dbReference>
<evidence type="ECO:0008006" key="5">
    <source>
        <dbReference type="Google" id="ProtNLM"/>
    </source>
</evidence>
<dbReference type="GO" id="GO:0030975">
    <property type="term" value="F:thiamine binding"/>
    <property type="evidence" value="ECO:0007669"/>
    <property type="project" value="TreeGrafter"/>
</dbReference>
<feature type="signal peptide" evidence="2">
    <location>
        <begin position="1"/>
        <end position="19"/>
    </location>
</feature>
<dbReference type="PANTHER" id="PTHR30006:SF2">
    <property type="entry name" value="ABC TRANSPORTER SUBSTRATE-BINDING PROTEIN"/>
    <property type="match status" value="1"/>
</dbReference>
<protein>
    <recommendedName>
        <fullName evidence="5">ABC transporter substrate-binding protein</fullName>
    </recommendedName>
</protein>
<dbReference type="AlphaFoldDB" id="A0A2I1ILB4"/>
<dbReference type="PANTHER" id="PTHR30006">
    <property type="entry name" value="THIAMINE-BINDING PERIPLASMIC PROTEIN-RELATED"/>
    <property type="match status" value="1"/>
</dbReference>
<proteinExistence type="predicted"/>
<evidence type="ECO:0000256" key="2">
    <source>
        <dbReference type="SAM" id="SignalP"/>
    </source>
</evidence>
<accession>A0A2I1ILB4</accession>
<dbReference type="STRING" id="33007.HMPREF3198_02149"/>
<evidence type="ECO:0000313" key="4">
    <source>
        <dbReference type="Proteomes" id="UP000235122"/>
    </source>
</evidence>
<dbReference type="GO" id="GO:0015888">
    <property type="term" value="P:thiamine transport"/>
    <property type="evidence" value="ECO:0007669"/>
    <property type="project" value="TreeGrafter"/>
</dbReference>
<name>A0A2I1ILB4_9ACTO</name>
<dbReference type="Gene3D" id="3.40.190.10">
    <property type="entry name" value="Periplasmic binding protein-like II"/>
    <property type="match status" value="2"/>
</dbReference>